<sequence length="123" mass="13675">MYIGQAAQRSGTTIKSIRHYEAIGLLPVAERQGKYRVYDQQSVELLGFIKCAQQLGFRLKELQAIFAGHQGTQVPWALAHQAIAAKKQEISERMAALARQHAQLVEFELGLEQAQAACPLETL</sequence>
<name>A0ABS3AQU4_9PSED</name>
<dbReference type="PANTHER" id="PTHR30204">
    <property type="entry name" value="REDOX-CYCLING DRUG-SENSING TRANSCRIPTIONAL ACTIVATOR SOXR"/>
    <property type="match status" value="1"/>
</dbReference>
<evidence type="ECO:0000313" key="4">
    <source>
        <dbReference type="Proteomes" id="UP000772591"/>
    </source>
</evidence>
<dbReference type="Pfam" id="PF13411">
    <property type="entry name" value="MerR_1"/>
    <property type="match status" value="1"/>
</dbReference>
<keyword evidence="4" id="KW-1185">Reference proteome</keyword>
<evidence type="ECO:0000259" key="2">
    <source>
        <dbReference type="PROSITE" id="PS50937"/>
    </source>
</evidence>
<dbReference type="EMBL" id="JADEVO010000058">
    <property type="protein sequence ID" value="MBN3968566.1"/>
    <property type="molecule type" value="Genomic_DNA"/>
</dbReference>
<protein>
    <submittedName>
        <fullName evidence="3">MerR family transcriptional regulator</fullName>
    </submittedName>
</protein>
<feature type="domain" description="HTH merR-type" evidence="2">
    <location>
        <begin position="1"/>
        <end position="68"/>
    </location>
</feature>
<evidence type="ECO:0000256" key="1">
    <source>
        <dbReference type="ARBA" id="ARBA00023125"/>
    </source>
</evidence>
<accession>A0ABS3AQU4</accession>
<gene>
    <name evidence="3" type="ORF">IMW75_25260</name>
</gene>
<dbReference type="SMART" id="SM00422">
    <property type="entry name" value="HTH_MERR"/>
    <property type="match status" value="1"/>
</dbReference>
<dbReference type="InterPro" id="IPR000551">
    <property type="entry name" value="MerR-type_HTH_dom"/>
</dbReference>
<proteinExistence type="predicted"/>
<dbReference type="PROSITE" id="PS50937">
    <property type="entry name" value="HTH_MERR_2"/>
    <property type="match status" value="1"/>
</dbReference>
<reference evidence="3 4" key="1">
    <citation type="journal article" date="2021" name="Int. J. Syst. Evol. Microbiol.">
        <title>Pseudomonas piscium sp. nov., Pseudomonas pisciculturae sp. nov., Pseudomonas mucoides sp. nov. and Pseudomonas neuropathica sp. nov. isolated from rainbow trout.</title>
        <authorList>
            <person name="Duman M."/>
            <person name="Mulet M."/>
            <person name="Altun S."/>
            <person name="Saticioglu I.B."/>
            <person name="Gomila M."/>
            <person name="Lalucat J."/>
            <person name="Garcia-Valdes E."/>
        </authorList>
    </citation>
    <scope>NUCLEOTIDE SEQUENCE [LARGE SCALE GENOMIC DNA]</scope>
    <source>
        <strain evidence="3 4">LMG 28632</strain>
    </source>
</reference>
<organism evidence="3 4">
    <name type="scientific">Pseudomonas gregormendelii</name>
    <dbReference type="NCBI Taxonomy" id="1628277"/>
    <lineage>
        <taxon>Bacteria</taxon>
        <taxon>Pseudomonadati</taxon>
        <taxon>Pseudomonadota</taxon>
        <taxon>Gammaproteobacteria</taxon>
        <taxon>Pseudomonadales</taxon>
        <taxon>Pseudomonadaceae</taxon>
        <taxon>Pseudomonas</taxon>
    </lineage>
</organism>
<dbReference type="PANTHER" id="PTHR30204:SF93">
    <property type="entry name" value="HTH MERR-TYPE DOMAIN-CONTAINING PROTEIN"/>
    <property type="match status" value="1"/>
</dbReference>
<dbReference type="RefSeq" id="WP_205894127.1">
    <property type="nucleotide sequence ID" value="NZ_JADEVO010000058.1"/>
</dbReference>
<dbReference type="SUPFAM" id="SSF46955">
    <property type="entry name" value="Putative DNA-binding domain"/>
    <property type="match status" value="1"/>
</dbReference>
<dbReference type="InterPro" id="IPR047057">
    <property type="entry name" value="MerR_fam"/>
</dbReference>
<dbReference type="PRINTS" id="PR00040">
    <property type="entry name" value="HTHMERR"/>
</dbReference>
<dbReference type="Gene3D" id="1.10.1660.10">
    <property type="match status" value="1"/>
</dbReference>
<dbReference type="InterPro" id="IPR009061">
    <property type="entry name" value="DNA-bd_dom_put_sf"/>
</dbReference>
<comment type="caution">
    <text evidence="3">The sequence shown here is derived from an EMBL/GenBank/DDBJ whole genome shotgun (WGS) entry which is preliminary data.</text>
</comment>
<evidence type="ECO:0000313" key="3">
    <source>
        <dbReference type="EMBL" id="MBN3968566.1"/>
    </source>
</evidence>
<dbReference type="Proteomes" id="UP000772591">
    <property type="component" value="Unassembled WGS sequence"/>
</dbReference>
<keyword evidence="1" id="KW-0238">DNA-binding</keyword>